<keyword evidence="1" id="KW-0812">Transmembrane</keyword>
<dbReference type="InterPro" id="IPR007383">
    <property type="entry name" value="DUF445"/>
</dbReference>
<evidence type="ECO:0000256" key="1">
    <source>
        <dbReference type="SAM" id="Phobius"/>
    </source>
</evidence>
<reference evidence="3" key="1">
    <citation type="journal article" date="2019" name="Int. J. Syst. Evol. Microbiol.">
        <title>The Global Catalogue of Microorganisms (GCM) 10K type strain sequencing project: providing services to taxonomists for standard genome sequencing and annotation.</title>
        <authorList>
            <consortium name="The Broad Institute Genomics Platform"/>
            <consortium name="The Broad Institute Genome Sequencing Center for Infectious Disease"/>
            <person name="Wu L."/>
            <person name="Ma J."/>
        </authorList>
    </citation>
    <scope>NUCLEOTIDE SEQUENCE [LARGE SCALE GENOMIC DNA]</scope>
    <source>
        <strain evidence="3">JCM 17666</strain>
    </source>
</reference>
<accession>A0ABP8HKD1</accession>
<keyword evidence="1" id="KW-0472">Membrane</keyword>
<keyword evidence="1" id="KW-1133">Transmembrane helix</keyword>
<dbReference type="Pfam" id="PF04286">
    <property type="entry name" value="DUF445"/>
    <property type="match status" value="1"/>
</dbReference>
<dbReference type="EMBL" id="BAABFO010000026">
    <property type="protein sequence ID" value="GAA4340557.1"/>
    <property type="molecule type" value="Genomic_DNA"/>
</dbReference>
<dbReference type="RefSeq" id="WP_345251705.1">
    <property type="nucleotide sequence ID" value="NZ_BAABFO010000026.1"/>
</dbReference>
<feature type="transmembrane region" description="Helical" evidence="1">
    <location>
        <begin position="53"/>
        <end position="78"/>
    </location>
</feature>
<dbReference type="PANTHER" id="PTHR38442:SF1">
    <property type="entry name" value="INNER MEMBRANE PROTEIN"/>
    <property type="match status" value="1"/>
</dbReference>
<dbReference type="PANTHER" id="PTHR38442">
    <property type="entry name" value="INNER MEMBRANE PROTEIN-RELATED"/>
    <property type="match status" value="1"/>
</dbReference>
<organism evidence="2 3">
    <name type="scientific">Pigmentiphaga soli</name>
    <dbReference type="NCBI Taxonomy" id="1007095"/>
    <lineage>
        <taxon>Bacteria</taxon>
        <taxon>Pseudomonadati</taxon>
        <taxon>Pseudomonadota</taxon>
        <taxon>Betaproteobacteria</taxon>
        <taxon>Burkholderiales</taxon>
        <taxon>Alcaligenaceae</taxon>
        <taxon>Pigmentiphaga</taxon>
    </lineage>
</organism>
<comment type="caution">
    <text evidence="2">The sequence shown here is derived from an EMBL/GenBank/DDBJ whole genome shotgun (WGS) entry which is preliminary data.</text>
</comment>
<proteinExistence type="predicted"/>
<sequence length="435" mass="47692">MPLPDPPARHAAPDDAEKRRRLRRMQWTAGALLGAAAVLYVAATALAGHGAAWPYVAAFAEAAMVGAIADWFAVTALFRHPLGLSFIPHTAVIPRNKDRIADNLGRFVQDEFFAPERIAGVIRELDPAARLAAWLAQPAHAQSVAAALARSLDYALGAFDDERVRRFLDRNVAALVRQIDLASLAGGMLEGLTRDGRHQALLDQVLAAFDGFMRRPEIKTGLATQMAAKVPLYFDRLKASVAGGVLERILDALSEMIAAIAADPAHPLRADFDRAVETFVRRLREDPEMARTVKAYQARLARNDALRAYVHEVWRDLAGALRADLARPDSALRARVAGVVQRAGALLRDDPAMRAWINGEILDRVPAVLDRLRPRIGALIAGKMKEWKDREVVDKLELNIGRDLQYIRINGTLVGGLVGLAIYAATELIRYFRAG</sequence>
<keyword evidence="3" id="KW-1185">Reference proteome</keyword>
<evidence type="ECO:0000313" key="2">
    <source>
        <dbReference type="EMBL" id="GAA4340557.1"/>
    </source>
</evidence>
<protein>
    <submittedName>
        <fullName evidence="2">DUF445 family protein</fullName>
    </submittedName>
</protein>
<feature type="transmembrane region" description="Helical" evidence="1">
    <location>
        <begin position="27"/>
        <end position="47"/>
    </location>
</feature>
<name>A0ABP8HKD1_9BURK</name>
<dbReference type="Proteomes" id="UP001501671">
    <property type="component" value="Unassembled WGS sequence"/>
</dbReference>
<gene>
    <name evidence="2" type="ORF">GCM10023144_40370</name>
</gene>
<evidence type="ECO:0000313" key="3">
    <source>
        <dbReference type="Proteomes" id="UP001501671"/>
    </source>
</evidence>